<evidence type="ECO:0000313" key="1">
    <source>
        <dbReference type="EMBL" id="PHO18330.1"/>
    </source>
</evidence>
<dbReference type="Proteomes" id="UP000221222">
    <property type="component" value="Unassembled WGS sequence"/>
</dbReference>
<dbReference type="AlphaFoldDB" id="A0A2G1DIQ8"/>
<sequence>MHDNDSLDLNSKVYIFVLNSLINEYVGIEISQEEKQLAKTTYEQIEKKRAKENHKYHVYQ</sequence>
<keyword evidence="2" id="KW-1185">Reference proteome</keyword>
<gene>
    <name evidence="1" type="ORF">CPU12_06310</name>
</gene>
<organism evidence="1 2">
    <name type="scientific">Malaciobacter molluscorum LMG 25693</name>
    <dbReference type="NCBI Taxonomy" id="870501"/>
    <lineage>
        <taxon>Bacteria</taxon>
        <taxon>Pseudomonadati</taxon>
        <taxon>Campylobacterota</taxon>
        <taxon>Epsilonproteobacteria</taxon>
        <taxon>Campylobacterales</taxon>
        <taxon>Arcobacteraceae</taxon>
        <taxon>Malaciobacter</taxon>
    </lineage>
</organism>
<dbReference type="EMBL" id="NXFY01000007">
    <property type="protein sequence ID" value="PHO18330.1"/>
    <property type="molecule type" value="Genomic_DNA"/>
</dbReference>
<evidence type="ECO:0000313" key="2">
    <source>
        <dbReference type="Proteomes" id="UP000221222"/>
    </source>
</evidence>
<comment type="caution">
    <text evidence="1">The sequence shown here is derived from an EMBL/GenBank/DDBJ whole genome shotgun (WGS) entry which is preliminary data.</text>
</comment>
<dbReference type="RefSeq" id="WP_099342252.1">
    <property type="nucleotide sequence ID" value="NZ_CP032098.1"/>
</dbReference>
<proteinExistence type="predicted"/>
<name>A0A2G1DIQ8_9BACT</name>
<reference evidence="1 2" key="1">
    <citation type="submission" date="2017-09" db="EMBL/GenBank/DDBJ databases">
        <title>Arcobacter canalis sp. nov., a new species isolated from a water canal contaminated with urban sewage.</title>
        <authorList>
            <person name="Perez-Cataluna A."/>
            <person name="Salas-Masso N."/>
            <person name="Figueras M.J."/>
        </authorList>
    </citation>
    <scope>NUCLEOTIDE SEQUENCE [LARGE SCALE GENOMIC DNA]</scope>
    <source>
        <strain evidence="1 2">F98-3</strain>
    </source>
</reference>
<protein>
    <submittedName>
        <fullName evidence="1">Uncharacterized protein</fullName>
    </submittedName>
</protein>
<accession>A0A2G1DIQ8</accession>